<dbReference type="RefSeq" id="WP_008949770.1">
    <property type="nucleotide sequence ID" value="NZ_AHTH01000005.1"/>
</dbReference>
<dbReference type="eggNOG" id="ENOG502ZIH9">
    <property type="taxonomic scope" value="Bacteria"/>
</dbReference>
<dbReference type="EMBL" id="AHTH01000005">
    <property type="protein sequence ID" value="EHR42377.1"/>
    <property type="molecule type" value="Genomic_DNA"/>
</dbReference>
<feature type="compositionally biased region" description="Acidic residues" evidence="1">
    <location>
        <begin position="8"/>
        <end position="18"/>
    </location>
</feature>
<dbReference type="InterPro" id="IPR058059">
    <property type="entry name" value="PA3496-like"/>
</dbReference>
<protein>
    <submittedName>
        <fullName evidence="2">Uncharacterized protein</fullName>
    </submittedName>
</protein>
<dbReference type="PATRIC" id="fig|1129374.4.peg.776"/>
<evidence type="ECO:0000256" key="1">
    <source>
        <dbReference type="SAM" id="MobiDB-lite"/>
    </source>
</evidence>
<dbReference type="STRING" id="1129374.AJE_03841"/>
<feature type="region of interest" description="Disordered" evidence="1">
    <location>
        <begin position="1"/>
        <end position="27"/>
    </location>
</feature>
<name>H3ZBR3_9ALTE</name>
<sequence>MTTIQPTEFEEFNEDAELIEPSSVKDTKAQQKYQARRRIDELLEQKRLRELIDDWELLED</sequence>
<proteinExistence type="predicted"/>
<gene>
    <name evidence="2" type="ORF">AJE_03841</name>
</gene>
<organism evidence="2 3">
    <name type="scientific">Alishewanella jeotgali KCTC 22429</name>
    <dbReference type="NCBI Taxonomy" id="1129374"/>
    <lineage>
        <taxon>Bacteria</taxon>
        <taxon>Pseudomonadati</taxon>
        <taxon>Pseudomonadota</taxon>
        <taxon>Gammaproteobacteria</taxon>
        <taxon>Alteromonadales</taxon>
        <taxon>Alteromonadaceae</taxon>
        <taxon>Alishewanella</taxon>
    </lineage>
</organism>
<comment type="caution">
    <text evidence="2">The sequence shown here is derived from an EMBL/GenBank/DDBJ whole genome shotgun (WGS) entry which is preliminary data.</text>
</comment>
<dbReference type="AlphaFoldDB" id="H3ZBR3"/>
<evidence type="ECO:0000313" key="2">
    <source>
        <dbReference type="EMBL" id="EHR42377.1"/>
    </source>
</evidence>
<reference evidence="2 3" key="1">
    <citation type="journal article" date="2012" name="J. Bacteriol.">
        <title>Genome Sequence of Extracellular-Protease-Producing Alishewanella jeotgali Isolated from Traditional Korean Fermented Seafood.</title>
        <authorList>
            <person name="Jung J."/>
            <person name="Chun J."/>
            <person name="Park W."/>
        </authorList>
    </citation>
    <scope>NUCLEOTIDE SEQUENCE [LARGE SCALE GENOMIC DNA]</scope>
    <source>
        <strain evidence="2 3">KCTC 22429</strain>
    </source>
</reference>
<dbReference type="NCBIfam" id="NF046101">
    <property type="entry name" value="PA3496_fam"/>
    <property type="match status" value="1"/>
</dbReference>
<dbReference type="Proteomes" id="UP000012046">
    <property type="component" value="Unassembled WGS sequence"/>
</dbReference>
<evidence type="ECO:0000313" key="3">
    <source>
        <dbReference type="Proteomes" id="UP000012046"/>
    </source>
</evidence>
<keyword evidence="3" id="KW-1185">Reference proteome</keyword>
<accession>H3ZBR3</accession>